<reference evidence="3" key="1">
    <citation type="journal article" date="2008" name="BMC Genomics">
        <title>A conifer genomics resource of 200,000 spruce (Picea spp.) ESTs and 6,464 high-quality, sequence-finished full-length cDNAs for Sitka spruce (Picea sitchensis).</title>
        <authorList>
            <person name="Ralph S.G."/>
            <person name="Chun H.J."/>
            <person name="Kolosova N."/>
            <person name="Cooper D."/>
            <person name="Oddy C."/>
            <person name="Ritland C.E."/>
            <person name="Kirkpatrick R."/>
            <person name="Moore R."/>
            <person name="Barber S."/>
            <person name="Holt R.A."/>
            <person name="Jones S.J."/>
            <person name="Marra M.A."/>
            <person name="Douglas C.J."/>
            <person name="Ritland K."/>
            <person name="Bohlmann J."/>
        </authorList>
    </citation>
    <scope>NUCLEOTIDE SEQUENCE</scope>
    <source>
        <tissue evidence="3">Bark</tissue>
    </source>
</reference>
<dbReference type="GO" id="GO:0005730">
    <property type="term" value="C:nucleolus"/>
    <property type="evidence" value="ECO:0007669"/>
    <property type="project" value="TreeGrafter"/>
</dbReference>
<sequence>MAEAEAEAFYHEDEDFLQQPISPPFSPETQLQTLIHENSLFFDRLVELVPARFYLPSEDPPNPGYYGMSKAEKIAARKATKVNLKKARRDRLDPENYASTLELVKRNAEKEEQEKLKDEEDGQNSLIACKADNKSTTYEELRKKLHKRIEELQAKRHVAVADDAHN</sequence>
<dbReference type="GO" id="GO:0042274">
    <property type="term" value="P:ribosomal small subunit biogenesis"/>
    <property type="evidence" value="ECO:0007669"/>
    <property type="project" value="TreeGrafter"/>
</dbReference>
<feature type="domain" description="Ribosomal RNA-processing protein 14 N-terminal" evidence="2">
    <location>
        <begin position="35"/>
        <end position="95"/>
    </location>
</feature>
<dbReference type="PANTHER" id="PTHR14369">
    <property type="entry name" value="SURFEIT LOCUS PROTEIN 6"/>
    <property type="match status" value="1"/>
</dbReference>
<feature type="compositionally biased region" description="Basic and acidic residues" evidence="1">
    <location>
        <begin position="105"/>
        <end position="118"/>
    </location>
</feature>
<dbReference type="GO" id="GO:0003723">
    <property type="term" value="F:RNA binding"/>
    <property type="evidence" value="ECO:0007669"/>
    <property type="project" value="TreeGrafter"/>
</dbReference>
<organism evidence="3">
    <name type="scientific">Picea sitchensis</name>
    <name type="common">Sitka spruce</name>
    <name type="synonym">Pinus sitchensis</name>
    <dbReference type="NCBI Taxonomy" id="3332"/>
    <lineage>
        <taxon>Eukaryota</taxon>
        <taxon>Viridiplantae</taxon>
        <taxon>Streptophyta</taxon>
        <taxon>Embryophyta</taxon>
        <taxon>Tracheophyta</taxon>
        <taxon>Spermatophyta</taxon>
        <taxon>Pinopsida</taxon>
        <taxon>Pinidae</taxon>
        <taxon>Conifers I</taxon>
        <taxon>Pinales</taxon>
        <taxon>Pinaceae</taxon>
        <taxon>Picea</taxon>
    </lineage>
</organism>
<protein>
    <recommendedName>
        <fullName evidence="2">Ribosomal RNA-processing protein 14 N-terminal domain-containing protein</fullName>
    </recommendedName>
</protein>
<evidence type="ECO:0000313" key="3">
    <source>
        <dbReference type="EMBL" id="ABK20963.1"/>
    </source>
</evidence>
<evidence type="ECO:0000259" key="2">
    <source>
        <dbReference type="Pfam" id="PF15459"/>
    </source>
</evidence>
<dbReference type="GO" id="GO:0042273">
    <property type="term" value="P:ribosomal large subunit biogenesis"/>
    <property type="evidence" value="ECO:0007669"/>
    <property type="project" value="TreeGrafter"/>
</dbReference>
<dbReference type="PANTHER" id="PTHR14369:SF0">
    <property type="entry name" value="SURFEIT LOCUS PROTEIN 6"/>
    <property type="match status" value="1"/>
</dbReference>
<dbReference type="EMBL" id="EF081572">
    <property type="protein sequence ID" value="ABK20963.1"/>
    <property type="molecule type" value="mRNA"/>
</dbReference>
<feature type="region of interest" description="Disordered" evidence="1">
    <location>
        <begin position="105"/>
        <end position="125"/>
    </location>
</feature>
<dbReference type="AlphaFoldDB" id="A9NK02"/>
<proteinExistence type="evidence at transcript level"/>
<dbReference type="InterPro" id="IPR007019">
    <property type="entry name" value="SURF6"/>
</dbReference>
<name>A9NK02_PICSI</name>
<dbReference type="InterPro" id="IPR029188">
    <property type="entry name" value="Rrp14_N"/>
</dbReference>
<feature type="compositionally biased region" description="Acidic residues" evidence="1">
    <location>
        <begin position="1"/>
        <end position="16"/>
    </location>
</feature>
<dbReference type="Pfam" id="PF15459">
    <property type="entry name" value="RRP14"/>
    <property type="match status" value="1"/>
</dbReference>
<accession>A9NK02</accession>
<evidence type="ECO:0000256" key="1">
    <source>
        <dbReference type="SAM" id="MobiDB-lite"/>
    </source>
</evidence>
<dbReference type="GO" id="GO:0003677">
    <property type="term" value="F:DNA binding"/>
    <property type="evidence" value="ECO:0007669"/>
    <property type="project" value="TreeGrafter"/>
</dbReference>
<feature type="region of interest" description="Disordered" evidence="1">
    <location>
        <begin position="1"/>
        <end position="25"/>
    </location>
</feature>